<sequence length="93" mass="11056">MLLFLRRPRAFHPELQLWKVYRGKEEDVAFCRTMLSLHDGEAPSTRMPCERKMHEMQQEACHHHVRSNVYSEKVARINGACQQLAREPRNRNP</sequence>
<accession>A0A9J6HA20</accession>
<organism evidence="1 2">
    <name type="scientific">Haemaphysalis longicornis</name>
    <name type="common">Bush tick</name>
    <dbReference type="NCBI Taxonomy" id="44386"/>
    <lineage>
        <taxon>Eukaryota</taxon>
        <taxon>Metazoa</taxon>
        <taxon>Ecdysozoa</taxon>
        <taxon>Arthropoda</taxon>
        <taxon>Chelicerata</taxon>
        <taxon>Arachnida</taxon>
        <taxon>Acari</taxon>
        <taxon>Parasitiformes</taxon>
        <taxon>Ixodida</taxon>
        <taxon>Ixodoidea</taxon>
        <taxon>Ixodidae</taxon>
        <taxon>Haemaphysalinae</taxon>
        <taxon>Haemaphysalis</taxon>
    </lineage>
</organism>
<comment type="caution">
    <text evidence="1">The sequence shown here is derived from an EMBL/GenBank/DDBJ whole genome shotgun (WGS) entry which is preliminary data.</text>
</comment>
<gene>
    <name evidence="1" type="ORF">HPB48_025229</name>
</gene>
<protein>
    <submittedName>
        <fullName evidence="1">Uncharacterized protein</fullName>
    </submittedName>
</protein>
<keyword evidence="2" id="KW-1185">Reference proteome</keyword>
<dbReference type="AlphaFoldDB" id="A0A9J6HA20"/>
<evidence type="ECO:0000313" key="1">
    <source>
        <dbReference type="EMBL" id="KAH9383597.1"/>
    </source>
</evidence>
<name>A0A9J6HA20_HAELO</name>
<proteinExistence type="predicted"/>
<dbReference type="VEuPathDB" id="VectorBase:HLOH_043441"/>
<evidence type="ECO:0000313" key="2">
    <source>
        <dbReference type="Proteomes" id="UP000821853"/>
    </source>
</evidence>
<reference evidence="1 2" key="1">
    <citation type="journal article" date="2020" name="Cell">
        <title>Large-Scale Comparative Analyses of Tick Genomes Elucidate Their Genetic Diversity and Vector Capacities.</title>
        <authorList>
            <consortium name="Tick Genome and Microbiome Consortium (TIGMIC)"/>
            <person name="Jia N."/>
            <person name="Wang J."/>
            <person name="Shi W."/>
            <person name="Du L."/>
            <person name="Sun Y."/>
            <person name="Zhan W."/>
            <person name="Jiang J.F."/>
            <person name="Wang Q."/>
            <person name="Zhang B."/>
            <person name="Ji P."/>
            <person name="Bell-Sakyi L."/>
            <person name="Cui X.M."/>
            <person name="Yuan T.T."/>
            <person name="Jiang B.G."/>
            <person name="Yang W.F."/>
            <person name="Lam T.T."/>
            <person name="Chang Q.C."/>
            <person name="Ding S.J."/>
            <person name="Wang X.J."/>
            <person name="Zhu J.G."/>
            <person name="Ruan X.D."/>
            <person name="Zhao L."/>
            <person name="Wei J.T."/>
            <person name="Ye R.Z."/>
            <person name="Que T.C."/>
            <person name="Du C.H."/>
            <person name="Zhou Y.H."/>
            <person name="Cheng J.X."/>
            <person name="Dai P.F."/>
            <person name="Guo W.B."/>
            <person name="Han X.H."/>
            <person name="Huang E.J."/>
            <person name="Li L.F."/>
            <person name="Wei W."/>
            <person name="Gao Y.C."/>
            <person name="Liu J.Z."/>
            <person name="Shao H.Z."/>
            <person name="Wang X."/>
            <person name="Wang C.C."/>
            <person name="Yang T.C."/>
            <person name="Huo Q.B."/>
            <person name="Li W."/>
            <person name="Chen H.Y."/>
            <person name="Chen S.E."/>
            <person name="Zhou L.G."/>
            <person name="Ni X.B."/>
            <person name="Tian J.H."/>
            <person name="Sheng Y."/>
            <person name="Liu T."/>
            <person name="Pan Y.S."/>
            <person name="Xia L.Y."/>
            <person name="Li J."/>
            <person name="Zhao F."/>
            <person name="Cao W.C."/>
        </authorList>
    </citation>
    <scope>NUCLEOTIDE SEQUENCE [LARGE SCALE GENOMIC DNA]</scope>
    <source>
        <strain evidence="1">HaeL-2018</strain>
    </source>
</reference>
<dbReference type="EMBL" id="JABSTR010001186">
    <property type="protein sequence ID" value="KAH9383597.1"/>
    <property type="molecule type" value="Genomic_DNA"/>
</dbReference>
<dbReference type="Proteomes" id="UP000821853">
    <property type="component" value="Unassembled WGS sequence"/>
</dbReference>